<gene>
    <name evidence="1" type="ORF">K458DRAFT_123694</name>
</gene>
<name>A0A6G1JG17_9PLEO</name>
<evidence type="ECO:0000313" key="2">
    <source>
        <dbReference type="Proteomes" id="UP000799291"/>
    </source>
</evidence>
<evidence type="ECO:0000313" key="1">
    <source>
        <dbReference type="EMBL" id="KAF2689083.1"/>
    </source>
</evidence>
<accession>A0A6G1JG17</accession>
<organism evidence="1 2">
    <name type="scientific">Lentithecium fluviatile CBS 122367</name>
    <dbReference type="NCBI Taxonomy" id="1168545"/>
    <lineage>
        <taxon>Eukaryota</taxon>
        <taxon>Fungi</taxon>
        <taxon>Dikarya</taxon>
        <taxon>Ascomycota</taxon>
        <taxon>Pezizomycotina</taxon>
        <taxon>Dothideomycetes</taxon>
        <taxon>Pleosporomycetidae</taxon>
        <taxon>Pleosporales</taxon>
        <taxon>Massarineae</taxon>
        <taxon>Lentitheciaceae</taxon>
        <taxon>Lentithecium</taxon>
    </lineage>
</organism>
<reference evidence="1" key="1">
    <citation type="journal article" date="2020" name="Stud. Mycol.">
        <title>101 Dothideomycetes genomes: a test case for predicting lifestyles and emergence of pathogens.</title>
        <authorList>
            <person name="Haridas S."/>
            <person name="Albert R."/>
            <person name="Binder M."/>
            <person name="Bloem J."/>
            <person name="Labutti K."/>
            <person name="Salamov A."/>
            <person name="Andreopoulos B."/>
            <person name="Baker S."/>
            <person name="Barry K."/>
            <person name="Bills G."/>
            <person name="Bluhm B."/>
            <person name="Cannon C."/>
            <person name="Castanera R."/>
            <person name="Culley D."/>
            <person name="Daum C."/>
            <person name="Ezra D."/>
            <person name="Gonzalez J."/>
            <person name="Henrissat B."/>
            <person name="Kuo A."/>
            <person name="Liang C."/>
            <person name="Lipzen A."/>
            <person name="Lutzoni F."/>
            <person name="Magnuson J."/>
            <person name="Mondo S."/>
            <person name="Nolan M."/>
            <person name="Ohm R."/>
            <person name="Pangilinan J."/>
            <person name="Park H.-J."/>
            <person name="Ramirez L."/>
            <person name="Alfaro M."/>
            <person name="Sun H."/>
            <person name="Tritt A."/>
            <person name="Yoshinaga Y."/>
            <person name="Zwiers L.-H."/>
            <person name="Turgeon B."/>
            <person name="Goodwin S."/>
            <person name="Spatafora J."/>
            <person name="Crous P."/>
            <person name="Grigoriev I."/>
        </authorList>
    </citation>
    <scope>NUCLEOTIDE SEQUENCE</scope>
    <source>
        <strain evidence="1">CBS 122367</strain>
    </source>
</reference>
<dbReference type="AlphaFoldDB" id="A0A6G1JG17"/>
<dbReference type="EMBL" id="MU005572">
    <property type="protein sequence ID" value="KAF2689083.1"/>
    <property type="molecule type" value="Genomic_DNA"/>
</dbReference>
<dbReference type="Proteomes" id="UP000799291">
    <property type="component" value="Unassembled WGS sequence"/>
</dbReference>
<protein>
    <submittedName>
        <fullName evidence="1">Uncharacterized protein</fullName>
    </submittedName>
</protein>
<proteinExistence type="predicted"/>
<sequence length="172" mass="18690">MPAAMALAVTIKQQTPGIANYDGANWFMRIFAYFTAVRGAIYCGALLMNANKAGLALGAIHALLKRRLGLTSWIANLIVDALVDLSPCFTHTWGFHMPRPPTSLLRQNGWQCSHNVARRCESLDRCGEAASPPTFIYIAPFEDRVSRLKALEMGSVGVQVQAILASSGHPCC</sequence>
<keyword evidence="2" id="KW-1185">Reference proteome</keyword>